<dbReference type="SUPFAM" id="SSF53067">
    <property type="entry name" value="Actin-like ATPase domain"/>
    <property type="match status" value="2"/>
</dbReference>
<keyword evidence="3" id="KW-1185">Reference proteome</keyword>
<evidence type="ECO:0000313" key="2">
    <source>
        <dbReference type="EMBL" id="MBF6356222.1"/>
    </source>
</evidence>
<reference evidence="2 3" key="1">
    <citation type="submission" date="2020-10" db="EMBL/GenBank/DDBJ databases">
        <title>Identification of Nocardia species via Next-generation sequencing and recognition of intraspecies genetic diversity.</title>
        <authorList>
            <person name="Li P."/>
            <person name="Li P."/>
            <person name="Lu B."/>
        </authorList>
    </citation>
    <scope>NUCLEOTIDE SEQUENCE [LARGE SCALE GENOMIC DNA]</scope>
    <source>
        <strain evidence="2 3">BJ06-0143</strain>
    </source>
</reference>
<evidence type="ECO:0000259" key="1">
    <source>
        <dbReference type="Pfam" id="PF00814"/>
    </source>
</evidence>
<dbReference type="PANTHER" id="PTHR11735">
    <property type="entry name" value="TRNA N6-ADENOSINE THREONYLCARBAMOYLTRANSFERASE"/>
    <property type="match status" value="1"/>
</dbReference>
<dbReference type="InterPro" id="IPR043129">
    <property type="entry name" value="ATPase_NBD"/>
</dbReference>
<comment type="caution">
    <text evidence="2">The sequence shown here is derived from an EMBL/GenBank/DDBJ whole genome shotgun (WGS) entry which is preliminary data.</text>
</comment>
<accession>A0ABS0DF37</accession>
<evidence type="ECO:0000313" key="3">
    <source>
        <dbReference type="Proteomes" id="UP000707731"/>
    </source>
</evidence>
<protein>
    <submittedName>
        <fullName evidence="2">tRNA (Adenosine(37)-N6)-threonylcarbamoyltransferase complex dimerization subunit type 1 TsaB</fullName>
    </submittedName>
</protein>
<organism evidence="2 3">
    <name type="scientific">Nocardia higoensis</name>
    <dbReference type="NCBI Taxonomy" id="228599"/>
    <lineage>
        <taxon>Bacteria</taxon>
        <taxon>Bacillati</taxon>
        <taxon>Actinomycetota</taxon>
        <taxon>Actinomycetes</taxon>
        <taxon>Mycobacteriales</taxon>
        <taxon>Nocardiaceae</taxon>
        <taxon>Nocardia</taxon>
    </lineage>
</organism>
<dbReference type="EMBL" id="JADLQN010000002">
    <property type="protein sequence ID" value="MBF6356222.1"/>
    <property type="molecule type" value="Genomic_DNA"/>
</dbReference>
<dbReference type="Gene3D" id="3.30.420.40">
    <property type="match status" value="1"/>
</dbReference>
<feature type="domain" description="Gcp-like" evidence="1">
    <location>
        <begin position="44"/>
        <end position="161"/>
    </location>
</feature>
<proteinExistence type="predicted"/>
<sequence length="233" mass="24026">MLVLAVDTATPAVTAGLVELGQAADGSADAAGSRTLASRITVDARAHAEVLTPQILQCLDEARRSRTDIEAVVVGIGPGPFTGLRVGMATAAAFGDALGLPVHGVCSLDAIAADVAEAADLPAARELLVVTDARRREVYWARYRDGVRIDGPGVIKPADLDHEGAGAVAGSASHVDYFDLPVIPVETPSPAGLVRVAADRLLAGAAPDPLTPLYLRRPDAVEKAFRTLDRTGA</sequence>
<dbReference type="CDD" id="cd24032">
    <property type="entry name" value="ASKHA_NBD_TsaB"/>
    <property type="match status" value="1"/>
</dbReference>
<dbReference type="PANTHER" id="PTHR11735:SF11">
    <property type="entry name" value="TRNA THREONYLCARBAMOYLADENOSINE BIOSYNTHESIS PROTEIN TSAB"/>
    <property type="match status" value="1"/>
</dbReference>
<dbReference type="Proteomes" id="UP000707731">
    <property type="component" value="Unassembled WGS sequence"/>
</dbReference>
<dbReference type="InterPro" id="IPR000905">
    <property type="entry name" value="Gcp-like_dom"/>
</dbReference>
<dbReference type="Pfam" id="PF00814">
    <property type="entry name" value="TsaD"/>
    <property type="match status" value="1"/>
</dbReference>
<dbReference type="RefSeq" id="WP_195003034.1">
    <property type="nucleotide sequence ID" value="NZ_JADLQN010000002.1"/>
</dbReference>
<gene>
    <name evidence="2" type="primary">tsaB</name>
    <name evidence="2" type="ORF">IU449_17010</name>
</gene>
<dbReference type="InterPro" id="IPR022496">
    <property type="entry name" value="T6A_TsaB"/>
</dbReference>
<name>A0ABS0DF37_9NOCA</name>
<dbReference type="NCBIfam" id="TIGR03725">
    <property type="entry name" value="T6A_YeaZ"/>
    <property type="match status" value="1"/>
</dbReference>